<evidence type="ECO:0000256" key="4">
    <source>
        <dbReference type="ARBA" id="ARBA00022692"/>
    </source>
</evidence>
<reference evidence="10" key="1">
    <citation type="submission" date="2023-07" db="EMBL/GenBank/DDBJ databases">
        <title>30 novel species of actinomycetes from the DSMZ collection.</title>
        <authorList>
            <person name="Nouioui I."/>
        </authorList>
    </citation>
    <scope>NUCLEOTIDE SEQUENCE [LARGE SCALE GENOMIC DNA]</scope>
    <source>
        <strain evidence="10">DSM 42041</strain>
    </source>
</reference>
<evidence type="ECO:0000256" key="1">
    <source>
        <dbReference type="ARBA" id="ARBA00004236"/>
    </source>
</evidence>
<feature type="compositionally biased region" description="Basic and acidic residues" evidence="7">
    <location>
        <begin position="319"/>
        <end position="331"/>
    </location>
</feature>
<evidence type="ECO:0000259" key="8">
    <source>
        <dbReference type="Pfam" id="PF11203"/>
    </source>
</evidence>
<keyword evidence="6" id="KW-0472">Membrane</keyword>
<evidence type="ECO:0000256" key="5">
    <source>
        <dbReference type="ARBA" id="ARBA00022989"/>
    </source>
</evidence>
<evidence type="ECO:0000256" key="3">
    <source>
        <dbReference type="ARBA" id="ARBA00022475"/>
    </source>
</evidence>
<dbReference type="EMBL" id="JAVREQ010000005">
    <property type="protein sequence ID" value="MDT0378819.1"/>
    <property type="molecule type" value="Genomic_DNA"/>
</dbReference>
<proteinExistence type="inferred from homology"/>
<feature type="region of interest" description="Disordered" evidence="7">
    <location>
        <begin position="311"/>
        <end position="331"/>
    </location>
</feature>
<feature type="compositionally biased region" description="Polar residues" evidence="7">
    <location>
        <begin position="22"/>
        <end position="36"/>
    </location>
</feature>
<evidence type="ECO:0000256" key="2">
    <source>
        <dbReference type="ARBA" id="ARBA00007759"/>
    </source>
</evidence>
<comment type="caution">
    <text evidence="9">The sequence shown here is derived from an EMBL/GenBank/DDBJ whole genome shotgun (WGS) entry which is preliminary data.</text>
</comment>
<keyword evidence="4" id="KW-0812">Transmembrane</keyword>
<comment type="similarity">
    <text evidence="2">Belongs to the EccE family.</text>
</comment>
<keyword evidence="3" id="KW-1003">Cell membrane</keyword>
<dbReference type="Pfam" id="PF11203">
    <property type="entry name" value="EccE"/>
    <property type="match status" value="1"/>
</dbReference>
<accession>A0ABU2NPB9</accession>
<evidence type="ECO:0000313" key="10">
    <source>
        <dbReference type="Proteomes" id="UP001183414"/>
    </source>
</evidence>
<dbReference type="NCBIfam" id="TIGR03923">
    <property type="entry name" value="T7SS_EccE"/>
    <property type="match status" value="1"/>
</dbReference>
<dbReference type="InterPro" id="IPR021368">
    <property type="entry name" value="T7SS_EccE"/>
</dbReference>
<feature type="compositionally biased region" description="Basic residues" evidence="7">
    <location>
        <begin position="7"/>
        <end position="16"/>
    </location>
</feature>
<dbReference type="InterPro" id="IPR050051">
    <property type="entry name" value="EccE_dom"/>
</dbReference>
<organism evidence="9 10">
    <name type="scientific">Streptomyces hazeniae</name>
    <dbReference type="NCBI Taxonomy" id="3075538"/>
    <lineage>
        <taxon>Bacteria</taxon>
        <taxon>Bacillati</taxon>
        <taxon>Actinomycetota</taxon>
        <taxon>Actinomycetes</taxon>
        <taxon>Kitasatosporales</taxon>
        <taxon>Streptomycetaceae</taxon>
        <taxon>Streptomyces</taxon>
    </lineage>
</organism>
<gene>
    <name evidence="9" type="primary">eccE</name>
    <name evidence="9" type="ORF">RM572_08530</name>
</gene>
<dbReference type="Proteomes" id="UP001183414">
    <property type="component" value="Unassembled WGS sequence"/>
</dbReference>
<keyword evidence="5" id="KW-1133">Transmembrane helix</keyword>
<evidence type="ECO:0000313" key="9">
    <source>
        <dbReference type="EMBL" id="MDT0378819.1"/>
    </source>
</evidence>
<sequence length="445" mass="47982">MTSATRSRSRGRRAPRQRTDEQSATTPEQQGPTTATLRLHRRPGSLGPVRLQQLVLIQIAAALVLVAWIVESWLVVPAAVVAGLLTLVALVNRRQQALSEWYEVGRALRRRKREAKLPPPPGTDPGMAPVVECDPAVQTSTYVTREDRAIGMVGDGTFLTALIAVEGKDAPLRPGRPGRVERPLPLNLLHDALLTDDIRLESVQVVQHTQPAPAPHLPEHSVVARSYGSLKEASGIPSLRMTWVALKLTPELTPEAVQARGGGLGGAQRSLVRAADQLASRLEGAGFSATVLNEAEIVQALATSSCLNPRVSNATSGAGDRRGAQRRTEESVRGWRCDDRWHATYWISRWPQVGPSAVSSAHLASILTSLPVFTSVFSLTLGRGDGRYASVAGHVRIVTRSENDLSDARRELQRRAGRAKTGLVPLDREHVPGVLATLPLGGTSE</sequence>
<evidence type="ECO:0000256" key="7">
    <source>
        <dbReference type="SAM" id="MobiDB-lite"/>
    </source>
</evidence>
<dbReference type="RefSeq" id="WP_037790078.1">
    <property type="nucleotide sequence ID" value="NZ_JAVREQ010000005.1"/>
</dbReference>
<feature type="region of interest" description="Disordered" evidence="7">
    <location>
        <begin position="1"/>
        <end position="41"/>
    </location>
</feature>
<name>A0ABU2NPB9_9ACTN</name>
<evidence type="ECO:0000256" key="6">
    <source>
        <dbReference type="ARBA" id="ARBA00023136"/>
    </source>
</evidence>
<protein>
    <submittedName>
        <fullName evidence="9">Type VII secretion protein EccE</fullName>
    </submittedName>
</protein>
<feature type="domain" description="Type VII secretion system protein EccE" evidence="8">
    <location>
        <begin position="237"/>
        <end position="347"/>
    </location>
</feature>
<keyword evidence="10" id="KW-1185">Reference proteome</keyword>
<comment type="subcellular location">
    <subcellularLocation>
        <location evidence="1">Cell membrane</location>
    </subcellularLocation>
</comment>